<keyword evidence="1" id="KW-0472">Membrane</keyword>
<dbReference type="Proteomes" id="UP000186098">
    <property type="component" value="Unassembled WGS sequence"/>
</dbReference>
<keyword evidence="1" id="KW-1133">Transmembrane helix</keyword>
<name>A0A1N7JJY3_9RHOB</name>
<dbReference type="PANTHER" id="PTHR37826:SF3">
    <property type="entry name" value="J DOMAIN-CONTAINING PROTEIN"/>
    <property type="match status" value="1"/>
</dbReference>
<keyword evidence="3" id="KW-1185">Reference proteome</keyword>
<dbReference type="PANTHER" id="PTHR37826">
    <property type="entry name" value="FLOTILLIN BAND_7_5 DOMAIN PROTEIN"/>
    <property type="match status" value="1"/>
</dbReference>
<feature type="transmembrane region" description="Helical" evidence="1">
    <location>
        <begin position="347"/>
        <end position="367"/>
    </location>
</feature>
<evidence type="ECO:0000313" key="3">
    <source>
        <dbReference type="Proteomes" id="UP000186098"/>
    </source>
</evidence>
<sequence length="376" mass="41389">MTTPAPAAPERHFPCDACGADLTFAPGQDHLECSYCGHEQEIPPAIGRGTADLRELPLAEVLDRAPAAEITDDLRLLSCPNCGAQIEITGPEHASTCPFCATPFVTGTGAQRQIKPQGLAPFVLSEAEAREAVTRWLGRLWFAPSGLVDYARKGRRMTGVYTPFWTFDARTRSRYSGMRGDAYYVTRTVMTTVGGKPARRQIRERKIRWSPASGQVARDFDDVLVLATTSLPRAHTAALQPWDLSALVPFQPEYLAGFSAEAYTIGPQDGHAEARDQMARVIRSDVRRAIGGDEQRISAIDTTHRDETCKHVLLPVWTAAYRYRGKSYRFVVNAQNGRVRGERPWSALKIALAVLAGAALAGGVYWWTQIQQQGGF</sequence>
<evidence type="ECO:0000313" key="2">
    <source>
        <dbReference type="EMBL" id="SIS49629.1"/>
    </source>
</evidence>
<dbReference type="STRING" id="407234.SAMN05421795_10174"/>
<gene>
    <name evidence="2" type="ORF">SAMN05421795_10174</name>
</gene>
<protein>
    <recommendedName>
        <fullName evidence="4">Primosomal protein N' (Replication factor Y)-superfamily II helicase</fullName>
    </recommendedName>
</protein>
<dbReference type="OrthoDB" id="3182597at2"/>
<evidence type="ECO:0000256" key="1">
    <source>
        <dbReference type="SAM" id="Phobius"/>
    </source>
</evidence>
<dbReference type="AlphaFoldDB" id="A0A1N7JJY3"/>
<reference evidence="3" key="1">
    <citation type="submission" date="2017-01" db="EMBL/GenBank/DDBJ databases">
        <authorList>
            <person name="Varghese N."/>
            <person name="Submissions S."/>
        </authorList>
    </citation>
    <scope>NUCLEOTIDE SEQUENCE [LARGE SCALE GENOMIC DNA]</scope>
    <source>
        <strain evidence="3">DSM 18714</strain>
    </source>
</reference>
<dbReference type="EMBL" id="FTOM01000001">
    <property type="protein sequence ID" value="SIS49629.1"/>
    <property type="molecule type" value="Genomic_DNA"/>
</dbReference>
<dbReference type="RefSeq" id="WP_076362958.1">
    <property type="nucleotide sequence ID" value="NZ_FTOM01000001.1"/>
</dbReference>
<evidence type="ECO:0008006" key="4">
    <source>
        <dbReference type="Google" id="ProtNLM"/>
    </source>
</evidence>
<keyword evidence="1" id="KW-0812">Transmembrane</keyword>
<proteinExistence type="predicted"/>
<organism evidence="2 3">
    <name type="scientific">Phaeovulum vinaykumarii</name>
    <dbReference type="NCBI Taxonomy" id="407234"/>
    <lineage>
        <taxon>Bacteria</taxon>
        <taxon>Pseudomonadati</taxon>
        <taxon>Pseudomonadota</taxon>
        <taxon>Alphaproteobacteria</taxon>
        <taxon>Rhodobacterales</taxon>
        <taxon>Paracoccaceae</taxon>
        <taxon>Phaeovulum</taxon>
    </lineage>
</organism>
<accession>A0A1N7JJY3</accession>